<gene>
    <name evidence="1" type="ORF">CSUB01_11613</name>
</gene>
<dbReference type="AlphaFoldDB" id="A0A066XL72"/>
<keyword evidence="2" id="KW-1185">Reference proteome</keyword>
<evidence type="ECO:0000313" key="2">
    <source>
        <dbReference type="Proteomes" id="UP000027238"/>
    </source>
</evidence>
<dbReference type="Proteomes" id="UP000027238">
    <property type="component" value="Unassembled WGS sequence"/>
</dbReference>
<proteinExistence type="predicted"/>
<accession>A0A066XL72</accession>
<sequence>MVGNIPTPCEEGLAFSIKCHNMIHLKSVDYRGPPQAASVSIEISDDIMRIAEPLSKGLHRLSDAGPHTYVLGRLVVPGTVRDRDADDVIVRQRHRTLPRICAHLDVQACDLKRWHVHRRRPAGPPVQEGAVAHHQDQPQLPELVRRRWRRRNHAPRLIRVYFHGHGAVLRQIHVRSYNHPHVQLPEPEQDIGHTHIDVLAGVLRFYRGRDYALA</sequence>
<comment type="caution">
    <text evidence="1">The sequence shown here is derived from an EMBL/GenBank/DDBJ whole genome shotgun (WGS) entry which is preliminary data.</text>
</comment>
<name>A0A066XL72_COLSU</name>
<reference evidence="2" key="1">
    <citation type="journal article" date="2014" name="Genome Announc.">
        <title>Draft genome sequence of Colletotrichum sublineola, a destructive pathogen of cultivated sorghum.</title>
        <authorList>
            <person name="Baroncelli R."/>
            <person name="Sanz-Martin J.M."/>
            <person name="Rech G.E."/>
            <person name="Sukno S.A."/>
            <person name="Thon M.R."/>
        </authorList>
    </citation>
    <scope>NUCLEOTIDE SEQUENCE [LARGE SCALE GENOMIC DNA]</scope>
    <source>
        <strain evidence="2">TX430BB</strain>
    </source>
</reference>
<dbReference type="HOGENOM" id="CLU_1288832_0_0_1"/>
<organism evidence="1 2">
    <name type="scientific">Colletotrichum sublineola</name>
    <name type="common">Sorghum anthracnose fungus</name>
    <dbReference type="NCBI Taxonomy" id="1173701"/>
    <lineage>
        <taxon>Eukaryota</taxon>
        <taxon>Fungi</taxon>
        <taxon>Dikarya</taxon>
        <taxon>Ascomycota</taxon>
        <taxon>Pezizomycotina</taxon>
        <taxon>Sordariomycetes</taxon>
        <taxon>Hypocreomycetidae</taxon>
        <taxon>Glomerellales</taxon>
        <taxon>Glomerellaceae</taxon>
        <taxon>Colletotrichum</taxon>
        <taxon>Colletotrichum graminicola species complex</taxon>
    </lineage>
</organism>
<protein>
    <submittedName>
        <fullName evidence="1">Uncharacterized protein</fullName>
    </submittedName>
</protein>
<dbReference type="EMBL" id="JMSE01000899">
    <property type="protein sequence ID" value="KDN66740.1"/>
    <property type="molecule type" value="Genomic_DNA"/>
</dbReference>
<evidence type="ECO:0000313" key="1">
    <source>
        <dbReference type="EMBL" id="KDN66740.1"/>
    </source>
</evidence>
<dbReference type="OrthoDB" id="5245302at2759"/>